<dbReference type="Pfam" id="PF13487">
    <property type="entry name" value="HD_5"/>
    <property type="match status" value="1"/>
</dbReference>
<dbReference type="PROSITE" id="PS51831">
    <property type="entry name" value="HD"/>
    <property type="match status" value="1"/>
</dbReference>
<keyword evidence="5" id="KW-1185">Reference proteome</keyword>
<evidence type="ECO:0000259" key="2">
    <source>
        <dbReference type="PROSITE" id="PS51831"/>
    </source>
</evidence>
<dbReference type="CDD" id="cd00077">
    <property type="entry name" value="HDc"/>
    <property type="match status" value="1"/>
</dbReference>
<reference evidence="4 5" key="1">
    <citation type="submission" date="2021-10" db="EMBL/GenBank/DDBJ databases">
        <authorList>
            <person name="Grouzdev D.S."/>
            <person name="Pantiukh K.S."/>
            <person name="Krutkina M.S."/>
        </authorList>
    </citation>
    <scope>NUCLEOTIDE SEQUENCE [LARGE SCALE GENOMIC DNA]</scope>
    <source>
        <strain evidence="4 5">Z-7514</strain>
    </source>
</reference>
<dbReference type="SMART" id="SM00471">
    <property type="entry name" value="HDc"/>
    <property type="match status" value="1"/>
</dbReference>
<dbReference type="PROSITE" id="PS51832">
    <property type="entry name" value="HD_GYP"/>
    <property type="match status" value="1"/>
</dbReference>
<dbReference type="InterPro" id="IPR037522">
    <property type="entry name" value="HD_GYP_dom"/>
</dbReference>
<dbReference type="PANTHER" id="PTHR43155">
    <property type="entry name" value="CYCLIC DI-GMP PHOSPHODIESTERASE PA4108-RELATED"/>
    <property type="match status" value="1"/>
</dbReference>
<dbReference type="InterPro" id="IPR018771">
    <property type="entry name" value="PocR_dom"/>
</dbReference>
<name>A0AAW4X237_9FIRM</name>
<feature type="domain" description="HD-GYP" evidence="3">
    <location>
        <begin position="403"/>
        <end position="598"/>
    </location>
</feature>
<organism evidence="4 5">
    <name type="scientific">Halanaerobium polyolivorans</name>
    <dbReference type="NCBI Taxonomy" id="2886943"/>
    <lineage>
        <taxon>Bacteria</taxon>
        <taxon>Bacillati</taxon>
        <taxon>Bacillota</taxon>
        <taxon>Clostridia</taxon>
        <taxon>Halanaerobiales</taxon>
        <taxon>Halanaerobiaceae</taxon>
        <taxon>Halanaerobium</taxon>
    </lineage>
</organism>
<dbReference type="SUPFAM" id="SSF109604">
    <property type="entry name" value="HD-domain/PDEase-like"/>
    <property type="match status" value="1"/>
</dbReference>
<comment type="caution">
    <text evidence="4">The sequence shown here is derived from an EMBL/GenBank/DDBJ whole genome shotgun (WGS) entry which is preliminary data.</text>
</comment>
<dbReference type="AlphaFoldDB" id="A0AAW4X237"/>
<evidence type="ECO:0000256" key="1">
    <source>
        <dbReference type="SAM" id="Coils"/>
    </source>
</evidence>
<evidence type="ECO:0000313" key="4">
    <source>
        <dbReference type="EMBL" id="MCC3145870.1"/>
    </source>
</evidence>
<feature type="coiled-coil region" evidence="1">
    <location>
        <begin position="177"/>
        <end position="228"/>
    </location>
</feature>
<accession>A0AAW4X237</accession>
<evidence type="ECO:0000313" key="5">
    <source>
        <dbReference type="Proteomes" id="UP001199296"/>
    </source>
</evidence>
<sequence>MDVKISDCFDFDRLNKLLEAFNQATDYVTAIVDLEGNVLSKSGWREICTDFHRAKKCTSKNCKQSDTILSKKMSEGEDYYVYKCLNGLIDVVVPIIIKGEHFANLFTGQFLFEEPSLDFFRKQAEQYDFDQKLYLSAVKKVPVVSEEEVKNIMKLLIDIIEIISELTVEKMEQQKLNNLLEKSYDKLKLREEKLSQQKEELFASNEQLAAYNEEIIAMNEEMEHSLEKVNLLNHRFVNMIELVSNMEDKILLSEKDFFSDLLKYAVEIIPEADYAKALIINAQDKCEFADLLGHDIKILKEMNFDKKLLINLKNKEVSNTEDHLFDLNQIESEKREMLLKALKPIKESLYINININDQIIGRIELDIKKDSSKEFSDISKKILDSFSTLASSFFSFKRFDNLQANFTKELLTSIIKIMEMYDLYTKGHSENVAELAAAVAKEMKLSKQTIRDTYWAGLVHDIGKLLIPIDIINKKGKLTDKEYELIKKHPVWGNKALSSSENLKPIAKYILHHHERWDGRGYPDALKENEIPLISQILGVADAWDAMLSNRAYRKALSYKTALAKIKNNSGSQFSPLVADTLIKIIEGDKIEQLKVDVLNNDINDSKNNNILKS</sequence>
<feature type="domain" description="HD" evidence="2">
    <location>
        <begin position="425"/>
        <end position="547"/>
    </location>
</feature>
<keyword evidence="1" id="KW-0175">Coiled coil</keyword>
<proteinExistence type="predicted"/>
<dbReference type="InterPro" id="IPR003607">
    <property type="entry name" value="HD/PDEase_dom"/>
</dbReference>
<protein>
    <submittedName>
        <fullName evidence="4">PocR ligand-binding domain-containing protein</fullName>
    </submittedName>
</protein>
<gene>
    <name evidence="4" type="ORF">LJ207_11140</name>
</gene>
<dbReference type="RefSeq" id="WP_229346570.1">
    <property type="nucleotide sequence ID" value="NZ_JAJFAT010000020.1"/>
</dbReference>
<dbReference type="Pfam" id="PF10114">
    <property type="entry name" value="PocR"/>
    <property type="match status" value="1"/>
</dbReference>
<dbReference type="EMBL" id="JAJFAT010000020">
    <property type="protein sequence ID" value="MCC3145870.1"/>
    <property type="molecule type" value="Genomic_DNA"/>
</dbReference>
<dbReference type="InterPro" id="IPR006674">
    <property type="entry name" value="HD_domain"/>
</dbReference>
<dbReference type="Proteomes" id="UP001199296">
    <property type="component" value="Unassembled WGS sequence"/>
</dbReference>
<dbReference type="Gene3D" id="1.10.3210.10">
    <property type="entry name" value="Hypothetical protein af1432"/>
    <property type="match status" value="1"/>
</dbReference>
<evidence type="ECO:0000259" key="3">
    <source>
        <dbReference type="PROSITE" id="PS51832"/>
    </source>
</evidence>